<proteinExistence type="inferred from homology"/>
<dbReference type="GO" id="GO:0050661">
    <property type="term" value="F:NADP binding"/>
    <property type="evidence" value="ECO:0007669"/>
    <property type="project" value="InterPro"/>
</dbReference>
<dbReference type="PANTHER" id="PTHR42877:SF4">
    <property type="entry name" value="FAD_NAD(P)-BINDING DOMAIN-CONTAINING PROTEIN-RELATED"/>
    <property type="match status" value="1"/>
</dbReference>
<dbReference type="GO" id="GO:0004499">
    <property type="term" value="F:N,N-dimethylaniline monooxygenase activity"/>
    <property type="evidence" value="ECO:0007669"/>
    <property type="project" value="InterPro"/>
</dbReference>
<dbReference type="GeneID" id="26247233"/>
<dbReference type="Pfam" id="PF00743">
    <property type="entry name" value="FMO-like"/>
    <property type="match status" value="1"/>
</dbReference>
<keyword evidence="3" id="KW-0274">FAD</keyword>
<keyword evidence="2" id="KW-0285">Flavoprotein</keyword>
<protein>
    <submittedName>
        <fullName evidence="6">FAD-binding monooxygenase ktnD</fullName>
    </submittedName>
</protein>
<evidence type="ECO:0000313" key="6">
    <source>
        <dbReference type="EMBL" id="QLI71432.1"/>
    </source>
</evidence>
<dbReference type="InterPro" id="IPR036188">
    <property type="entry name" value="FAD/NAD-bd_sf"/>
</dbReference>
<dbReference type="InterPro" id="IPR020946">
    <property type="entry name" value="Flavin_mOase-like"/>
</dbReference>
<keyword evidence="6" id="KW-0503">Monooxygenase</keyword>
<evidence type="ECO:0000256" key="1">
    <source>
        <dbReference type="ARBA" id="ARBA00010139"/>
    </source>
</evidence>
<dbReference type="AlphaFoldDB" id="A0A7D5V2K4"/>
<dbReference type="Gene3D" id="3.50.50.60">
    <property type="entry name" value="FAD/NAD(P)-binding domain"/>
    <property type="match status" value="1"/>
</dbReference>
<name>A0A7D5V2K4_9HYPO</name>
<evidence type="ECO:0000256" key="4">
    <source>
        <dbReference type="ARBA" id="ARBA00023002"/>
    </source>
</evidence>
<dbReference type="InterPro" id="IPR051209">
    <property type="entry name" value="FAD-bind_Monooxygenase_sf"/>
</dbReference>
<dbReference type="OrthoDB" id="6361347at2759"/>
<keyword evidence="4" id="KW-0560">Oxidoreductase</keyword>
<feature type="compositionally biased region" description="Low complexity" evidence="5">
    <location>
        <begin position="252"/>
        <end position="263"/>
    </location>
</feature>
<comment type="similarity">
    <text evidence="1">Belongs to the FAD-binding monooxygenase family.</text>
</comment>
<evidence type="ECO:0000256" key="2">
    <source>
        <dbReference type="ARBA" id="ARBA00022630"/>
    </source>
</evidence>
<gene>
    <name evidence="6" type="primary">ktnD</name>
    <name evidence="6" type="ORF">G6M90_00g068790</name>
</gene>
<sequence>MLTLPLSKVWSHLYSFPFDPHPDWTREYPGQEEILSYLIRVAQKWGLYQYICFNTEVEATTWSDSTHQWETSLKVLGGKAAEYAASYTVTSDFAISAVGQLNVPGYPNITGLDFLQDRMMYSARWDPNYDLKGKKVATIGNGATAAQILPEIVNIAQGVTVFQRSPNWIIPSADKPISETMRAIYRHAPGVRRRYRASLTDIHETLYESIVDVASLVNDLARQLRLDMMNKQIPDNAASKRKLSPTTHPVASPSSSRTITSPPYVGTTARFRRTSLTTYLPRVSRAWGRSRLPGHDG</sequence>
<dbReference type="PANTHER" id="PTHR42877">
    <property type="entry name" value="L-ORNITHINE N(5)-MONOOXYGENASE-RELATED"/>
    <property type="match status" value="1"/>
</dbReference>
<dbReference type="EMBL" id="CP058935">
    <property type="protein sequence ID" value="QLI71432.1"/>
    <property type="molecule type" value="Genomic_DNA"/>
</dbReference>
<keyword evidence="7" id="KW-1185">Reference proteome</keyword>
<evidence type="ECO:0000256" key="5">
    <source>
        <dbReference type="SAM" id="MobiDB-lite"/>
    </source>
</evidence>
<dbReference type="RefSeq" id="XP_014540013.1">
    <property type="nucleotide sequence ID" value="XM_014684527.1"/>
</dbReference>
<dbReference type="KEGG" id="mbrn:26247233"/>
<reference evidence="6 7" key="1">
    <citation type="submission" date="2020-07" db="EMBL/GenBank/DDBJ databases">
        <title>Telomere length de novo assembly of all 7 chromosomes of the fungus, Metarhizium brunneum, using a novel assembly pipeline.</title>
        <authorList>
            <person name="Saud z."/>
            <person name="Kortsinoglou A."/>
            <person name="Kouvelis V.N."/>
            <person name="Butt T.M."/>
        </authorList>
    </citation>
    <scope>NUCLEOTIDE SEQUENCE [LARGE SCALE GENOMIC DNA]</scope>
    <source>
        <strain evidence="6 7">4556</strain>
    </source>
</reference>
<dbReference type="Proteomes" id="UP000510686">
    <property type="component" value="Chromosome 4"/>
</dbReference>
<organism evidence="6 7">
    <name type="scientific">Metarhizium brunneum</name>
    <dbReference type="NCBI Taxonomy" id="500148"/>
    <lineage>
        <taxon>Eukaryota</taxon>
        <taxon>Fungi</taxon>
        <taxon>Dikarya</taxon>
        <taxon>Ascomycota</taxon>
        <taxon>Pezizomycotina</taxon>
        <taxon>Sordariomycetes</taxon>
        <taxon>Hypocreomycetidae</taxon>
        <taxon>Hypocreales</taxon>
        <taxon>Clavicipitaceae</taxon>
        <taxon>Metarhizium</taxon>
    </lineage>
</organism>
<accession>A0A7D5V2K4</accession>
<feature type="region of interest" description="Disordered" evidence="5">
    <location>
        <begin position="235"/>
        <end position="264"/>
    </location>
</feature>
<dbReference type="SUPFAM" id="SSF51905">
    <property type="entry name" value="FAD/NAD(P)-binding domain"/>
    <property type="match status" value="1"/>
</dbReference>
<evidence type="ECO:0000313" key="7">
    <source>
        <dbReference type="Proteomes" id="UP000510686"/>
    </source>
</evidence>
<dbReference type="GO" id="GO:0050660">
    <property type="term" value="F:flavin adenine dinucleotide binding"/>
    <property type="evidence" value="ECO:0007669"/>
    <property type="project" value="InterPro"/>
</dbReference>
<evidence type="ECO:0000256" key="3">
    <source>
        <dbReference type="ARBA" id="ARBA00022827"/>
    </source>
</evidence>